<gene>
    <name evidence="2" type="ORF">GCM10022239_18180</name>
</gene>
<keyword evidence="1" id="KW-1133">Transmembrane helix</keyword>
<keyword evidence="3" id="KW-1185">Reference proteome</keyword>
<comment type="caution">
    <text evidence="2">The sequence shown here is derived from an EMBL/GenBank/DDBJ whole genome shotgun (WGS) entry which is preliminary data.</text>
</comment>
<feature type="transmembrane region" description="Helical" evidence="1">
    <location>
        <begin position="12"/>
        <end position="34"/>
    </location>
</feature>
<dbReference type="EMBL" id="BAABAE010000003">
    <property type="protein sequence ID" value="GAA3743107.1"/>
    <property type="molecule type" value="Genomic_DNA"/>
</dbReference>
<sequence length="69" mass="7746">MKAKRTGPLARVSLFRLGVTLVIVVTAILAFTLQAGAFRWLFRGALVVGAILLFGSYLVQWWVKRRADR</sequence>
<feature type="transmembrane region" description="Helical" evidence="1">
    <location>
        <begin position="40"/>
        <end position="63"/>
    </location>
</feature>
<dbReference type="RefSeq" id="WP_344755907.1">
    <property type="nucleotide sequence ID" value="NZ_BAABAE010000003.1"/>
</dbReference>
<dbReference type="Proteomes" id="UP001501004">
    <property type="component" value="Unassembled WGS sequence"/>
</dbReference>
<keyword evidence="1" id="KW-0812">Transmembrane</keyword>
<name>A0ABP7FN61_9MICO</name>
<accession>A0ABP7FN61</accession>
<proteinExistence type="predicted"/>
<reference evidence="3" key="1">
    <citation type="journal article" date="2019" name="Int. J. Syst. Evol. Microbiol.">
        <title>The Global Catalogue of Microorganisms (GCM) 10K type strain sequencing project: providing services to taxonomists for standard genome sequencing and annotation.</title>
        <authorList>
            <consortium name="The Broad Institute Genomics Platform"/>
            <consortium name="The Broad Institute Genome Sequencing Center for Infectious Disease"/>
            <person name="Wu L."/>
            <person name="Ma J."/>
        </authorList>
    </citation>
    <scope>NUCLEOTIDE SEQUENCE [LARGE SCALE GENOMIC DNA]</scope>
    <source>
        <strain evidence="3">JCM 16949</strain>
    </source>
</reference>
<protein>
    <submittedName>
        <fullName evidence="2">Uncharacterized protein</fullName>
    </submittedName>
</protein>
<keyword evidence="1" id="KW-0472">Membrane</keyword>
<evidence type="ECO:0000313" key="3">
    <source>
        <dbReference type="Proteomes" id="UP001501004"/>
    </source>
</evidence>
<evidence type="ECO:0000313" key="2">
    <source>
        <dbReference type="EMBL" id="GAA3743107.1"/>
    </source>
</evidence>
<organism evidence="2 3">
    <name type="scientific">Leifsonella bigeumensis</name>
    <dbReference type="NCBI Taxonomy" id="433643"/>
    <lineage>
        <taxon>Bacteria</taxon>
        <taxon>Bacillati</taxon>
        <taxon>Actinomycetota</taxon>
        <taxon>Actinomycetes</taxon>
        <taxon>Micrococcales</taxon>
        <taxon>Microbacteriaceae</taxon>
        <taxon>Leifsonella</taxon>
    </lineage>
</organism>
<evidence type="ECO:0000256" key="1">
    <source>
        <dbReference type="SAM" id="Phobius"/>
    </source>
</evidence>